<dbReference type="EMBL" id="CP036274">
    <property type="protein sequence ID" value="QDU29323.1"/>
    <property type="molecule type" value="Genomic_DNA"/>
</dbReference>
<dbReference type="Proteomes" id="UP000315017">
    <property type="component" value="Chromosome"/>
</dbReference>
<sequence>MTTIRRIGNSARWSDVVIHRGVAQWVEVAEDPSTDAQGQAEQVLQQINATLEQIGSNREQILQVLVYLHEMADAPALNAAWDAWVPPGHAPIRACVQAGLSGNYRVEMVISAAVEE</sequence>
<name>A0A517YGG7_9BACT</name>
<evidence type="ECO:0000313" key="1">
    <source>
        <dbReference type="EMBL" id="QDU29323.1"/>
    </source>
</evidence>
<organism evidence="1 2">
    <name type="scientific">Anatilimnocola aggregata</name>
    <dbReference type="NCBI Taxonomy" id="2528021"/>
    <lineage>
        <taxon>Bacteria</taxon>
        <taxon>Pseudomonadati</taxon>
        <taxon>Planctomycetota</taxon>
        <taxon>Planctomycetia</taxon>
        <taxon>Pirellulales</taxon>
        <taxon>Pirellulaceae</taxon>
        <taxon>Anatilimnocola</taxon>
    </lineage>
</organism>
<dbReference type="OrthoDB" id="9803101at2"/>
<accession>A0A517YGG7</accession>
<dbReference type="InterPro" id="IPR035959">
    <property type="entry name" value="RutC-like_sf"/>
</dbReference>
<dbReference type="CDD" id="cd06150">
    <property type="entry name" value="YjgF_YER057c_UK114_like_2"/>
    <property type="match status" value="1"/>
</dbReference>
<dbReference type="InterPro" id="IPR006175">
    <property type="entry name" value="YjgF/YER057c/UK114"/>
</dbReference>
<dbReference type="KEGG" id="aagg:ETAA8_44320"/>
<gene>
    <name evidence="1" type="primary">rutC</name>
    <name evidence="1" type="ORF">ETAA8_44320</name>
</gene>
<reference evidence="1 2" key="1">
    <citation type="submission" date="2019-02" db="EMBL/GenBank/DDBJ databases">
        <title>Deep-cultivation of Planctomycetes and their phenomic and genomic characterization uncovers novel biology.</title>
        <authorList>
            <person name="Wiegand S."/>
            <person name="Jogler M."/>
            <person name="Boedeker C."/>
            <person name="Pinto D."/>
            <person name="Vollmers J."/>
            <person name="Rivas-Marin E."/>
            <person name="Kohn T."/>
            <person name="Peeters S.H."/>
            <person name="Heuer A."/>
            <person name="Rast P."/>
            <person name="Oberbeckmann S."/>
            <person name="Bunk B."/>
            <person name="Jeske O."/>
            <person name="Meyerdierks A."/>
            <person name="Storesund J.E."/>
            <person name="Kallscheuer N."/>
            <person name="Luecker S."/>
            <person name="Lage O.M."/>
            <person name="Pohl T."/>
            <person name="Merkel B.J."/>
            <person name="Hornburger P."/>
            <person name="Mueller R.-W."/>
            <person name="Bruemmer F."/>
            <person name="Labrenz M."/>
            <person name="Spormann A.M."/>
            <person name="Op den Camp H."/>
            <person name="Overmann J."/>
            <person name="Amann R."/>
            <person name="Jetten M.S.M."/>
            <person name="Mascher T."/>
            <person name="Medema M.H."/>
            <person name="Devos D.P."/>
            <person name="Kaster A.-K."/>
            <person name="Ovreas L."/>
            <person name="Rohde M."/>
            <person name="Galperin M.Y."/>
            <person name="Jogler C."/>
        </authorList>
    </citation>
    <scope>NUCLEOTIDE SEQUENCE [LARGE SCALE GENOMIC DNA]</scope>
    <source>
        <strain evidence="1 2">ETA_A8</strain>
    </source>
</reference>
<dbReference type="InterPro" id="IPR035709">
    <property type="entry name" value="YoaB-like"/>
</dbReference>
<protein>
    <submittedName>
        <fullName evidence="1">Aminoacrylate peracid reductase RutC</fullName>
    </submittedName>
</protein>
<dbReference type="RefSeq" id="WP_145092968.1">
    <property type="nucleotide sequence ID" value="NZ_CP036274.1"/>
</dbReference>
<dbReference type="PANTHER" id="PTHR47328:SF1">
    <property type="entry name" value="RUTC FAMILY PROTEIN YOAB"/>
    <property type="match status" value="1"/>
</dbReference>
<proteinExistence type="predicted"/>
<keyword evidence="2" id="KW-1185">Reference proteome</keyword>
<dbReference type="SUPFAM" id="SSF55298">
    <property type="entry name" value="YjgF-like"/>
    <property type="match status" value="1"/>
</dbReference>
<dbReference type="AlphaFoldDB" id="A0A517YGG7"/>
<dbReference type="Pfam" id="PF01042">
    <property type="entry name" value="Ribonuc_L-PSP"/>
    <property type="match status" value="1"/>
</dbReference>
<evidence type="ECO:0000313" key="2">
    <source>
        <dbReference type="Proteomes" id="UP000315017"/>
    </source>
</evidence>
<dbReference type="Gene3D" id="3.30.1330.40">
    <property type="entry name" value="RutC-like"/>
    <property type="match status" value="1"/>
</dbReference>
<dbReference type="PANTHER" id="PTHR47328">
    <property type="match status" value="1"/>
</dbReference>